<keyword evidence="1" id="KW-1133">Transmembrane helix</keyword>
<protein>
    <recommendedName>
        <fullName evidence="4">DUF106 domain-containing protein</fullName>
    </recommendedName>
</protein>
<feature type="transmembrane region" description="Helical" evidence="1">
    <location>
        <begin position="93"/>
        <end position="112"/>
    </location>
</feature>
<dbReference type="Proteomes" id="UP001501699">
    <property type="component" value="Unassembled WGS sequence"/>
</dbReference>
<feature type="transmembrane region" description="Helical" evidence="1">
    <location>
        <begin position="6"/>
        <end position="32"/>
    </location>
</feature>
<evidence type="ECO:0008006" key="4">
    <source>
        <dbReference type="Google" id="ProtNLM"/>
    </source>
</evidence>
<feature type="transmembrane region" description="Helical" evidence="1">
    <location>
        <begin position="124"/>
        <end position="149"/>
    </location>
</feature>
<keyword evidence="3" id="KW-1185">Reference proteome</keyword>
<dbReference type="EMBL" id="BAABJA010000007">
    <property type="protein sequence ID" value="GAA4664704.1"/>
    <property type="molecule type" value="Genomic_DNA"/>
</dbReference>
<accession>A0ABP8VJQ9</accession>
<sequence>MDIFIKYFGVLGLIIIGILLLMVIIRVPYFLVKYLRLHCKLSQELRKNIIQEKDALQKSRSDKKGMQKQNTVFEAKARLLSFKESMMLWPREFKVIFFFCFLYVILQTFLAIKGWEWWKNDVSYFSMMLVSIIWVCALLLSPIIALFFVKLSGKLRKTIQQLEEEIVQRDEALRAQDAIGENNDR</sequence>
<evidence type="ECO:0000313" key="2">
    <source>
        <dbReference type="EMBL" id="GAA4664704.1"/>
    </source>
</evidence>
<dbReference type="RefSeq" id="WP_345119208.1">
    <property type="nucleotide sequence ID" value="NZ_BAABJA010000007.1"/>
</dbReference>
<comment type="caution">
    <text evidence="2">The sequence shown here is derived from an EMBL/GenBank/DDBJ whole genome shotgun (WGS) entry which is preliminary data.</text>
</comment>
<keyword evidence="1" id="KW-0812">Transmembrane</keyword>
<evidence type="ECO:0000313" key="3">
    <source>
        <dbReference type="Proteomes" id="UP001501699"/>
    </source>
</evidence>
<proteinExistence type="predicted"/>
<gene>
    <name evidence="2" type="ORF">GCM10023262_11850</name>
</gene>
<keyword evidence="1" id="KW-0472">Membrane</keyword>
<organism evidence="2 3">
    <name type="scientific">Bartonella pachyuromydis</name>
    <dbReference type="NCBI Taxonomy" id="931097"/>
    <lineage>
        <taxon>Bacteria</taxon>
        <taxon>Pseudomonadati</taxon>
        <taxon>Pseudomonadota</taxon>
        <taxon>Alphaproteobacteria</taxon>
        <taxon>Hyphomicrobiales</taxon>
        <taxon>Bartonellaceae</taxon>
        <taxon>Bartonella</taxon>
    </lineage>
</organism>
<reference evidence="3" key="1">
    <citation type="journal article" date="2019" name="Int. J. Syst. Evol. Microbiol.">
        <title>The Global Catalogue of Microorganisms (GCM) 10K type strain sequencing project: providing services to taxonomists for standard genome sequencing and annotation.</title>
        <authorList>
            <consortium name="The Broad Institute Genomics Platform"/>
            <consortium name="The Broad Institute Genome Sequencing Center for Infectious Disease"/>
            <person name="Wu L."/>
            <person name="Ma J."/>
        </authorList>
    </citation>
    <scope>NUCLEOTIDE SEQUENCE [LARGE SCALE GENOMIC DNA]</scope>
    <source>
        <strain evidence="3">JCM 17714</strain>
    </source>
</reference>
<name>A0ABP8VJQ9_9HYPH</name>
<evidence type="ECO:0000256" key="1">
    <source>
        <dbReference type="SAM" id="Phobius"/>
    </source>
</evidence>